<dbReference type="Proteomes" id="UP000248349">
    <property type="component" value="Unassembled WGS sequence"/>
</dbReference>
<protein>
    <submittedName>
        <fullName evidence="2">Uncharacterized protein</fullName>
    </submittedName>
</protein>
<evidence type="ECO:0000313" key="2">
    <source>
        <dbReference type="EMBL" id="PYH40711.1"/>
    </source>
</evidence>
<keyword evidence="3" id="KW-1185">Reference proteome</keyword>
<proteinExistence type="predicted"/>
<gene>
    <name evidence="2" type="ORF">BP01DRAFT_361020</name>
</gene>
<dbReference type="AlphaFoldDB" id="A0A318Z0A5"/>
<dbReference type="GeneID" id="37077270"/>
<organism evidence="2 3">
    <name type="scientific">Aspergillus saccharolyticus JOP 1030-1</name>
    <dbReference type="NCBI Taxonomy" id="1450539"/>
    <lineage>
        <taxon>Eukaryota</taxon>
        <taxon>Fungi</taxon>
        <taxon>Dikarya</taxon>
        <taxon>Ascomycota</taxon>
        <taxon>Pezizomycotina</taxon>
        <taxon>Eurotiomycetes</taxon>
        <taxon>Eurotiomycetidae</taxon>
        <taxon>Eurotiales</taxon>
        <taxon>Aspergillaceae</taxon>
        <taxon>Aspergillus</taxon>
        <taxon>Aspergillus subgen. Circumdati</taxon>
    </lineage>
</organism>
<accession>A0A318Z0A5</accession>
<feature type="signal peptide" evidence="1">
    <location>
        <begin position="1"/>
        <end position="26"/>
    </location>
</feature>
<evidence type="ECO:0000256" key="1">
    <source>
        <dbReference type="SAM" id="SignalP"/>
    </source>
</evidence>
<dbReference type="EMBL" id="KZ821278">
    <property type="protein sequence ID" value="PYH40711.1"/>
    <property type="molecule type" value="Genomic_DNA"/>
</dbReference>
<evidence type="ECO:0000313" key="3">
    <source>
        <dbReference type="Proteomes" id="UP000248349"/>
    </source>
</evidence>
<feature type="chain" id="PRO_5016456948" evidence="1">
    <location>
        <begin position="27"/>
        <end position="79"/>
    </location>
</feature>
<reference evidence="2 3" key="1">
    <citation type="submission" date="2016-12" db="EMBL/GenBank/DDBJ databases">
        <title>The genomes of Aspergillus section Nigri reveals drivers in fungal speciation.</title>
        <authorList>
            <consortium name="DOE Joint Genome Institute"/>
            <person name="Vesth T.C."/>
            <person name="Nybo J."/>
            <person name="Theobald S."/>
            <person name="Brandl J."/>
            <person name="Frisvad J.C."/>
            <person name="Nielsen K.F."/>
            <person name="Lyhne E.K."/>
            <person name="Kogle M.E."/>
            <person name="Kuo A."/>
            <person name="Riley R."/>
            <person name="Clum A."/>
            <person name="Nolan M."/>
            <person name="Lipzen A."/>
            <person name="Salamov A."/>
            <person name="Henrissat B."/>
            <person name="Wiebenga A."/>
            <person name="De Vries R.P."/>
            <person name="Grigoriev I.V."/>
            <person name="Mortensen U.H."/>
            <person name="Andersen M.R."/>
            <person name="Baker S.E."/>
        </authorList>
    </citation>
    <scope>NUCLEOTIDE SEQUENCE [LARGE SCALE GENOMIC DNA]</scope>
    <source>
        <strain evidence="2 3">JOP 1030-1</strain>
    </source>
</reference>
<name>A0A318Z0A5_9EURO</name>
<keyword evidence="1" id="KW-0732">Signal</keyword>
<sequence>MGFLNMLQIIVLLLLWSSARISGSQAVEIGVNFPKSTAEPLTRQGKDRPRGENQGLYRVREKKFSSSQLNVLLVILLLF</sequence>
<dbReference type="RefSeq" id="XP_025426693.1">
    <property type="nucleotide sequence ID" value="XM_025576042.1"/>
</dbReference>